<evidence type="ECO:0000313" key="3">
    <source>
        <dbReference type="Proteomes" id="UP000714275"/>
    </source>
</evidence>
<dbReference type="Proteomes" id="UP000714275">
    <property type="component" value="Unassembled WGS sequence"/>
</dbReference>
<feature type="transmembrane region" description="Helical" evidence="1">
    <location>
        <begin position="132"/>
        <end position="151"/>
    </location>
</feature>
<dbReference type="Gene3D" id="1.10.630.10">
    <property type="entry name" value="Cytochrome P450"/>
    <property type="match status" value="1"/>
</dbReference>
<dbReference type="GO" id="GO:0005506">
    <property type="term" value="F:iron ion binding"/>
    <property type="evidence" value="ECO:0007669"/>
    <property type="project" value="InterPro"/>
</dbReference>
<reference evidence="2" key="1">
    <citation type="journal article" date="2020" name="New Phytol.">
        <title>Comparative genomics reveals dynamic genome evolution in host specialist ectomycorrhizal fungi.</title>
        <authorList>
            <person name="Lofgren L.A."/>
            <person name="Nguyen N.H."/>
            <person name="Vilgalys R."/>
            <person name="Ruytinx J."/>
            <person name="Liao H.L."/>
            <person name="Branco S."/>
            <person name="Kuo A."/>
            <person name="LaButti K."/>
            <person name="Lipzen A."/>
            <person name="Andreopoulos W."/>
            <person name="Pangilinan J."/>
            <person name="Riley R."/>
            <person name="Hundley H."/>
            <person name="Na H."/>
            <person name="Barry K."/>
            <person name="Grigoriev I.V."/>
            <person name="Stajich J.E."/>
            <person name="Kennedy P.G."/>
        </authorList>
    </citation>
    <scope>NUCLEOTIDE SEQUENCE</scope>
    <source>
        <strain evidence="2">DOB743</strain>
    </source>
</reference>
<comment type="caution">
    <text evidence="2">The sequence shown here is derived from an EMBL/GenBank/DDBJ whole genome shotgun (WGS) entry which is preliminary data.</text>
</comment>
<dbReference type="GO" id="GO:0020037">
    <property type="term" value="F:heme binding"/>
    <property type="evidence" value="ECO:0007669"/>
    <property type="project" value="InterPro"/>
</dbReference>
<organism evidence="2 3">
    <name type="scientific">Suillus placidus</name>
    <dbReference type="NCBI Taxonomy" id="48579"/>
    <lineage>
        <taxon>Eukaryota</taxon>
        <taxon>Fungi</taxon>
        <taxon>Dikarya</taxon>
        <taxon>Basidiomycota</taxon>
        <taxon>Agaricomycotina</taxon>
        <taxon>Agaricomycetes</taxon>
        <taxon>Agaricomycetidae</taxon>
        <taxon>Boletales</taxon>
        <taxon>Suillineae</taxon>
        <taxon>Suillaceae</taxon>
        <taxon>Suillus</taxon>
    </lineage>
</organism>
<evidence type="ECO:0008006" key="4">
    <source>
        <dbReference type="Google" id="ProtNLM"/>
    </source>
</evidence>
<evidence type="ECO:0000256" key="1">
    <source>
        <dbReference type="SAM" id="Phobius"/>
    </source>
</evidence>
<keyword evidence="1" id="KW-0812">Transmembrane</keyword>
<protein>
    <recommendedName>
        <fullName evidence="4">Cytochrome P450</fullName>
    </recommendedName>
</protein>
<evidence type="ECO:0000313" key="2">
    <source>
        <dbReference type="EMBL" id="KAG1778402.1"/>
    </source>
</evidence>
<dbReference type="EMBL" id="JABBWD010000016">
    <property type="protein sequence ID" value="KAG1778402.1"/>
    <property type="molecule type" value="Genomic_DNA"/>
</dbReference>
<proteinExistence type="predicted"/>
<name>A0A9P6ZX83_9AGAM</name>
<gene>
    <name evidence="2" type="ORF">EV702DRAFT_1096307</name>
</gene>
<keyword evidence="1" id="KW-1133">Transmembrane helix</keyword>
<accession>A0A9P6ZX83</accession>
<dbReference type="GO" id="GO:0016705">
    <property type="term" value="F:oxidoreductase activity, acting on paired donors, with incorporation or reduction of molecular oxygen"/>
    <property type="evidence" value="ECO:0007669"/>
    <property type="project" value="InterPro"/>
</dbReference>
<keyword evidence="3" id="KW-1185">Reference proteome</keyword>
<dbReference type="GO" id="GO:0004497">
    <property type="term" value="F:monooxygenase activity"/>
    <property type="evidence" value="ECO:0007669"/>
    <property type="project" value="InterPro"/>
</dbReference>
<dbReference type="InterPro" id="IPR036396">
    <property type="entry name" value="Cyt_P450_sf"/>
</dbReference>
<feature type="transmembrane region" description="Helical" evidence="1">
    <location>
        <begin position="12"/>
        <end position="34"/>
    </location>
</feature>
<keyword evidence="1" id="KW-0472">Membrane</keyword>
<dbReference type="AlphaFoldDB" id="A0A9P6ZX83"/>
<dbReference type="OrthoDB" id="10029320at2759"/>
<sequence>MFEHTGECKTHSMALSTVVVAAAFWSLAIVILGASHVTRTRTHRTADVVKAVLSPRNTEHTAEIRSRVHPHEHFALTPSSAILDPSRHDSFVQDATALIASVSPQQCAGWQRFVKCAEKCTEMFLPSREVDFAAFIQSVTFCIIITGFYGVDPGTLSPIDVAFVTNTLNRHSDSTSRQTPLYPSELDAMRERVCRWVGGERAPQALETILPAYESMWRLTAVTLAYADGNQHMHNAFLDFSENPTQKQFRSFKVKNTRPSVEAIISEVLRLHPPIQRIARKSRHPLWKRLFYPAQEIADIGAVHRSCVYGTRLETFDAMRFHPQHEHPVDMQLLAFGHGGLSCVAREWAPMATALIVAKVVDRVDDVGFVLAGKVFDARMYRNTRIGWDGWVVRKKEREKLVS</sequence>
<dbReference type="SUPFAM" id="SSF48264">
    <property type="entry name" value="Cytochrome P450"/>
    <property type="match status" value="1"/>
</dbReference>